<keyword evidence="1" id="KW-1133">Transmembrane helix</keyword>
<dbReference type="RefSeq" id="WP_218545046.1">
    <property type="nucleotide sequence ID" value="NZ_JAGSPD010000003.1"/>
</dbReference>
<sequence length="241" mass="27998">MISIFKKIRRKFFSNKVSSYLLYAIGEIILVMIGILLALYVNNWNEDRKLKSKINTTLKAIAYDLETDTTSANVVIEYYKTNMENSKKILENKITKTNYKDCLACLNLVTFYQPFSIQNKGIVQLKNLTDLSQSEKDSLIADITQFYSVFAPAIEKNNDRMESVVMKNFNEFEKFPWFIDLAQNNITDEIITYYTSSEDYKKRVAFHAMLAVGNHLGVAQQYKRNAITLIERINKRLETSK</sequence>
<dbReference type="Proteomes" id="UP001138894">
    <property type="component" value="Unassembled WGS sequence"/>
</dbReference>
<keyword evidence="1" id="KW-0472">Membrane</keyword>
<reference evidence="2" key="1">
    <citation type="submission" date="2021-04" db="EMBL/GenBank/DDBJ databases">
        <authorList>
            <person name="Pira H."/>
            <person name="Risdian C."/>
            <person name="Wink J."/>
        </authorList>
    </citation>
    <scope>NUCLEOTIDE SEQUENCE</scope>
    <source>
        <strain evidence="2">WHY3</strain>
    </source>
</reference>
<name>A0A9X1JQ15_9FLAO</name>
<evidence type="ECO:0000256" key="1">
    <source>
        <dbReference type="SAM" id="Phobius"/>
    </source>
</evidence>
<evidence type="ECO:0000313" key="2">
    <source>
        <dbReference type="EMBL" id="MBV7268493.1"/>
    </source>
</evidence>
<keyword evidence="1" id="KW-0812">Transmembrane</keyword>
<dbReference type="AlphaFoldDB" id="A0A9X1JQ15"/>
<comment type="caution">
    <text evidence="2">The sequence shown here is derived from an EMBL/GenBank/DDBJ whole genome shotgun (WGS) entry which is preliminary data.</text>
</comment>
<proteinExistence type="predicted"/>
<keyword evidence="3" id="KW-1185">Reference proteome</keyword>
<gene>
    <name evidence="2" type="ORF">KCG49_04700</name>
</gene>
<protein>
    <submittedName>
        <fullName evidence="2">Uncharacterized protein</fullName>
    </submittedName>
</protein>
<evidence type="ECO:0000313" key="3">
    <source>
        <dbReference type="Proteomes" id="UP001138894"/>
    </source>
</evidence>
<dbReference type="EMBL" id="JAGSPD010000003">
    <property type="protein sequence ID" value="MBV7268493.1"/>
    <property type="molecule type" value="Genomic_DNA"/>
</dbReference>
<accession>A0A9X1JQ15</accession>
<organism evidence="2 3">
    <name type="scientific">Winogradskyella luteola</name>
    <dbReference type="NCBI Taxonomy" id="2828330"/>
    <lineage>
        <taxon>Bacteria</taxon>
        <taxon>Pseudomonadati</taxon>
        <taxon>Bacteroidota</taxon>
        <taxon>Flavobacteriia</taxon>
        <taxon>Flavobacteriales</taxon>
        <taxon>Flavobacteriaceae</taxon>
        <taxon>Winogradskyella</taxon>
    </lineage>
</organism>
<feature type="transmembrane region" description="Helical" evidence="1">
    <location>
        <begin position="20"/>
        <end position="41"/>
    </location>
</feature>